<dbReference type="Proteomes" id="UP000005426">
    <property type="component" value="Unassembled WGS sequence"/>
</dbReference>
<reference evidence="1 2" key="1">
    <citation type="journal article" date="2011" name="Genome Biol.">
        <title>Comparative genome sequence analysis underscores mycoparasitism as the ancestral life style of Trichoderma.</title>
        <authorList>
            <person name="Kubicek C.P."/>
            <person name="Herrera-Estrella A."/>
            <person name="Seidl-Seiboth V."/>
            <person name="Martinez D.A."/>
            <person name="Druzhinina I.S."/>
            <person name="Thon M."/>
            <person name="Zeilinger S."/>
            <person name="Casas-Flores S."/>
            <person name="Horwitz B.A."/>
            <person name="Mukherjee P.K."/>
            <person name="Mukherjee M."/>
            <person name="Kredics L."/>
            <person name="Alcaraz L.D."/>
            <person name="Aerts A."/>
            <person name="Antal Z."/>
            <person name="Atanasova L."/>
            <person name="Cervantes-Badillo M.G."/>
            <person name="Challacombe J."/>
            <person name="Chertkov O."/>
            <person name="McCluskey K."/>
            <person name="Coulpier F."/>
            <person name="Deshpande N."/>
            <person name="von Doehren H."/>
            <person name="Ebbole D.J."/>
            <person name="Esquivel-Naranjo E.U."/>
            <person name="Fekete E."/>
            <person name="Flipphi M."/>
            <person name="Glaser F."/>
            <person name="Gomez-Rodriguez E.Y."/>
            <person name="Gruber S."/>
            <person name="Han C."/>
            <person name="Henrissat B."/>
            <person name="Hermosa R."/>
            <person name="Hernandez-Onate M."/>
            <person name="Karaffa L."/>
            <person name="Kosti I."/>
            <person name="Le Crom S."/>
            <person name="Lindquist E."/>
            <person name="Lucas S."/>
            <person name="Luebeck M."/>
            <person name="Luebeck P.S."/>
            <person name="Margeot A."/>
            <person name="Metz B."/>
            <person name="Misra M."/>
            <person name="Nevalainen H."/>
            <person name="Omann M."/>
            <person name="Packer N."/>
            <person name="Perrone G."/>
            <person name="Uresti-Rivera E.E."/>
            <person name="Salamov A."/>
            <person name="Schmoll M."/>
            <person name="Seiboth B."/>
            <person name="Shapiro H."/>
            <person name="Sukno S."/>
            <person name="Tamayo-Ramos J.A."/>
            <person name="Tisch D."/>
            <person name="Wiest A."/>
            <person name="Wilkinson H.H."/>
            <person name="Zhang M."/>
            <person name="Coutinho P.M."/>
            <person name="Kenerley C.M."/>
            <person name="Monte E."/>
            <person name="Baker S.E."/>
            <person name="Grigoriev I.V."/>
        </authorList>
    </citation>
    <scope>NUCLEOTIDE SEQUENCE [LARGE SCALE GENOMIC DNA]</scope>
    <source>
        <strain evidence="2">ATCC 20476 / IMI 206040</strain>
    </source>
</reference>
<dbReference type="InterPro" id="IPR036822">
    <property type="entry name" value="CutC-like_dom_sf"/>
</dbReference>
<proteinExistence type="predicted"/>
<evidence type="ECO:0000313" key="2">
    <source>
        <dbReference type="Proteomes" id="UP000005426"/>
    </source>
</evidence>
<dbReference type="STRING" id="452589.G9P2C0"/>
<dbReference type="OrthoDB" id="7392499at2759"/>
<accession>G9P2C0</accession>
<dbReference type="EMBL" id="ABDG02000026">
    <property type="protein sequence ID" value="EHK42659.1"/>
    <property type="molecule type" value="Genomic_DNA"/>
</dbReference>
<sequence>MAITRRKWNWSMTDEDDTRLPMAKTLHEHHRLVFVANRLDPTKPIPPSLGVQIERPGGARKSFLIKAISTKLQQEGEYFKVLDHGEINIRTWEQCGMSASHRRKNEQFLSLNCEVAVFSGASGLEAQDLGAKRIELNAPGSYEAGGKLVVNRTPDGRSLQGTLAPRCWHSPVKGLTSIASQLEIAVRIMIRPRGPPRGQGMGNW</sequence>
<name>G9P2C0_HYPAI</name>
<dbReference type="HOGENOM" id="CLU_1343428_0_0_1"/>
<dbReference type="AlphaFoldDB" id="G9P2C0"/>
<comment type="caution">
    <text evidence="1">The sequence shown here is derived from an EMBL/GenBank/DDBJ whole genome shotgun (WGS) entry which is preliminary data.</text>
</comment>
<protein>
    <submittedName>
        <fullName evidence="1">Uncharacterized protein</fullName>
    </submittedName>
</protein>
<organism evidence="1 2">
    <name type="scientific">Hypocrea atroviridis (strain ATCC 20476 / IMI 206040)</name>
    <name type="common">Trichoderma atroviride</name>
    <dbReference type="NCBI Taxonomy" id="452589"/>
    <lineage>
        <taxon>Eukaryota</taxon>
        <taxon>Fungi</taxon>
        <taxon>Dikarya</taxon>
        <taxon>Ascomycota</taxon>
        <taxon>Pezizomycotina</taxon>
        <taxon>Sordariomycetes</taxon>
        <taxon>Hypocreomycetidae</taxon>
        <taxon>Hypocreales</taxon>
        <taxon>Hypocreaceae</taxon>
        <taxon>Trichoderma</taxon>
    </lineage>
</organism>
<gene>
    <name evidence="1" type="ORF">TRIATDRAFT_320031</name>
</gene>
<dbReference type="Gene3D" id="3.20.20.380">
    <property type="entry name" value="Copper homeostasis (CutC) domain"/>
    <property type="match status" value="1"/>
</dbReference>
<keyword evidence="2" id="KW-1185">Reference proteome</keyword>
<evidence type="ECO:0000313" key="1">
    <source>
        <dbReference type="EMBL" id="EHK42659.1"/>
    </source>
</evidence>